<dbReference type="GO" id="GO:0016020">
    <property type="term" value="C:membrane"/>
    <property type="evidence" value="ECO:0007669"/>
    <property type="project" value="InterPro"/>
</dbReference>
<evidence type="ECO:0000259" key="8">
    <source>
        <dbReference type="PROSITE" id="PS51296"/>
    </source>
</evidence>
<comment type="caution">
    <text evidence="9">The sequence shown here is derived from an EMBL/GenBank/DDBJ whole genome shotgun (WGS) entry which is preliminary data.</text>
</comment>
<dbReference type="SUPFAM" id="SSF50022">
    <property type="entry name" value="ISP domain"/>
    <property type="match status" value="1"/>
</dbReference>
<evidence type="ECO:0000256" key="3">
    <source>
        <dbReference type="ARBA" id="ARBA00023004"/>
    </source>
</evidence>
<evidence type="ECO:0000256" key="6">
    <source>
        <dbReference type="ARBA" id="ARBA00034078"/>
    </source>
</evidence>
<dbReference type="InterPro" id="IPR005805">
    <property type="entry name" value="Rieske_Fe-S_prot_C"/>
</dbReference>
<keyword evidence="4" id="KW-0411">Iron-sulfur</keyword>
<dbReference type="Pfam" id="PF00355">
    <property type="entry name" value="Rieske"/>
    <property type="match status" value="1"/>
</dbReference>
<evidence type="ECO:0000256" key="1">
    <source>
        <dbReference type="ARBA" id="ARBA00022714"/>
    </source>
</evidence>
<reference evidence="9 10" key="1">
    <citation type="journal article" date="2016" name="Nat. Commun.">
        <title>Thousands of microbial genomes shed light on interconnected biogeochemical processes in an aquifer system.</title>
        <authorList>
            <person name="Anantharaman K."/>
            <person name="Brown C.T."/>
            <person name="Hug L.A."/>
            <person name="Sharon I."/>
            <person name="Castelle C.J."/>
            <person name="Probst A.J."/>
            <person name="Thomas B.C."/>
            <person name="Singh A."/>
            <person name="Wilkins M.J."/>
            <person name="Karaoz U."/>
            <person name="Brodie E.L."/>
            <person name="Williams K.H."/>
            <person name="Hubbard S.S."/>
            <person name="Banfield J.F."/>
        </authorList>
    </citation>
    <scope>NUCLEOTIDE SEQUENCE [LARGE SCALE GENOMIC DNA]</scope>
</reference>
<evidence type="ECO:0000256" key="5">
    <source>
        <dbReference type="ARBA" id="ARBA00023157"/>
    </source>
</evidence>
<evidence type="ECO:0000313" key="9">
    <source>
        <dbReference type="EMBL" id="OGG15165.1"/>
    </source>
</evidence>
<proteinExistence type="inferred from homology"/>
<comment type="cofactor">
    <cofactor evidence="6">
        <name>[2Fe-2S] cluster</name>
        <dbReference type="ChEBI" id="CHEBI:190135"/>
    </cofactor>
</comment>
<dbReference type="Proteomes" id="UP000177383">
    <property type="component" value="Unassembled WGS sequence"/>
</dbReference>
<accession>A0A1F5ZS54</accession>
<dbReference type="InterPro" id="IPR036922">
    <property type="entry name" value="Rieske_2Fe-2S_sf"/>
</dbReference>
<dbReference type="InterPro" id="IPR017941">
    <property type="entry name" value="Rieske_2Fe-2S"/>
</dbReference>
<protein>
    <recommendedName>
        <fullName evidence="8">Rieske domain-containing protein</fullName>
    </recommendedName>
</protein>
<dbReference type="EMBL" id="MFJE01000005">
    <property type="protein sequence ID" value="OGG15165.1"/>
    <property type="molecule type" value="Genomic_DNA"/>
</dbReference>
<dbReference type="GO" id="GO:0046872">
    <property type="term" value="F:metal ion binding"/>
    <property type="evidence" value="ECO:0007669"/>
    <property type="project" value="UniProtKB-KW"/>
</dbReference>
<dbReference type="PROSITE" id="PS51296">
    <property type="entry name" value="RIESKE"/>
    <property type="match status" value="1"/>
</dbReference>
<dbReference type="PANTHER" id="PTHR21496:SF0">
    <property type="entry name" value="RIESKE DOMAIN-CONTAINING PROTEIN"/>
    <property type="match status" value="1"/>
</dbReference>
<evidence type="ECO:0000256" key="2">
    <source>
        <dbReference type="ARBA" id="ARBA00022723"/>
    </source>
</evidence>
<keyword evidence="2" id="KW-0479">Metal-binding</keyword>
<name>A0A1F5ZS54_9BACT</name>
<gene>
    <name evidence="9" type="ORF">A2773_04725</name>
</gene>
<keyword evidence="5" id="KW-1015">Disulfide bond</keyword>
<evidence type="ECO:0000256" key="7">
    <source>
        <dbReference type="ARBA" id="ARBA00038001"/>
    </source>
</evidence>
<dbReference type="PANTHER" id="PTHR21496">
    <property type="entry name" value="FERREDOXIN-RELATED"/>
    <property type="match status" value="1"/>
</dbReference>
<dbReference type="GO" id="GO:0051537">
    <property type="term" value="F:2 iron, 2 sulfur cluster binding"/>
    <property type="evidence" value="ECO:0007669"/>
    <property type="project" value="UniProtKB-KW"/>
</dbReference>
<feature type="domain" description="Rieske" evidence="8">
    <location>
        <begin position="5"/>
        <end position="100"/>
    </location>
</feature>
<comment type="similarity">
    <text evidence="7">Belongs to the bacterial ring-hydroxylating dioxygenase ferredoxin component family.</text>
</comment>
<evidence type="ECO:0000313" key="10">
    <source>
        <dbReference type="Proteomes" id="UP000177383"/>
    </source>
</evidence>
<dbReference type="PRINTS" id="PR00162">
    <property type="entry name" value="RIESKE"/>
</dbReference>
<dbReference type="Gene3D" id="2.102.10.10">
    <property type="entry name" value="Rieske [2Fe-2S] iron-sulphur domain"/>
    <property type="match status" value="1"/>
</dbReference>
<dbReference type="STRING" id="1798375.A2773_04725"/>
<keyword evidence="3" id="KW-0408">Iron</keyword>
<sequence length="102" mass="11004">MAEFTKVATTQELPPGKMKEYRLGDKVVVVANSDGDYFAFDGICTHEHCALAGGYLDGYTLTCYCHGGQFDISTGEVLAPPPPSPLSTYKVKVEGEDILVEV</sequence>
<evidence type="ECO:0000256" key="4">
    <source>
        <dbReference type="ARBA" id="ARBA00023014"/>
    </source>
</evidence>
<organism evidence="9 10">
    <name type="scientific">Candidatus Gottesmanbacteria bacterium RIFCSPHIGHO2_01_FULL_39_10</name>
    <dbReference type="NCBI Taxonomy" id="1798375"/>
    <lineage>
        <taxon>Bacteria</taxon>
        <taxon>Candidatus Gottesmaniibacteriota</taxon>
    </lineage>
</organism>
<keyword evidence="1" id="KW-0001">2Fe-2S</keyword>
<dbReference type="AlphaFoldDB" id="A0A1F5ZS54"/>